<feature type="region of interest" description="Disordered" evidence="7">
    <location>
        <begin position="99"/>
        <end position="122"/>
    </location>
</feature>
<evidence type="ECO:0000256" key="2">
    <source>
        <dbReference type="ARBA" id="ARBA00022679"/>
    </source>
</evidence>
<evidence type="ECO:0000313" key="11">
    <source>
        <dbReference type="Proteomes" id="UP000475325"/>
    </source>
</evidence>
<keyword evidence="3" id="KW-0949">S-adenosyl-L-methionine</keyword>
<dbReference type="AlphaFoldDB" id="A0A7C8JG94"/>
<keyword evidence="5" id="KW-0804">Transcription</keyword>
<sequence>MSQPSNKSEPSDGRPRKRGRPPSIHSNPSTSRQALMKKRKETLTPKKQPKPVIPITQNIILLESESPDSSQQTSGNQYNDAICVVCWMPFCIRHSFPAPRRHPPTSTKWALKRDDTRNSHDARGRPAFVPCSHEGACDPKNSNCCCRDESVYCEKFCECPADCPRRWKGCTCKSSNPCTGGKCPCVRENRECDPDLCLSCGADEQLDPIHQRCRPEDESVASVVASSTTKRDVRLTACQNVFLQLKEPPMTKVGPTSMPFKGNGLFAMEPIKKGSFVGEYTGEVIPEGEANRRVDTYDSSTISFLFEINSTHEIDSTHYGNKTRYLNHSELEPNCGPKVLLVNGIHRIAFRALEDIEPGQELTFNYGENPFQFEAVEREGAAERSVIKNKLQRLKETLTRTESELEAEDDISTDGREERRPEITTRRHSRLQSRRRRLLVIPDSDDESSDYPIAVQLQCERDK</sequence>
<dbReference type="PANTHER" id="PTHR45747">
    <property type="entry name" value="HISTONE-LYSINE N-METHYLTRANSFERASE E(Z)"/>
    <property type="match status" value="1"/>
</dbReference>
<dbReference type="Pfam" id="PF18264">
    <property type="entry name" value="preSET_CXC"/>
    <property type="match status" value="1"/>
</dbReference>
<dbReference type="PANTHER" id="PTHR45747:SF4">
    <property type="entry name" value="HISTONE-LYSINE N-METHYLTRANSFERASE E(Z)"/>
    <property type="match status" value="1"/>
</dbReference>
<organism evidence="10 11">
    <name type="scientific">Orbilia oligospora</name>
    <name type="common">Nematode-trapping fungus</name>
    <name type="synonym">Arthrobotrys oligospora</name>
    <dbReference type="NCBI Taxonomy" id="2813651"/>
    <lineage>
        <taxon>Eukaryota</taxon>
        <taxon>Fungi</taxon>
        <taxon>Dikarya</taxon>
        <taxon>Ascomycota</taxon>
        <taxon>Pezizomycotina</taxon>
        <taxon>Orbiliomycetes</taxon>
        <taxon>Orbiliales</taxon>
        <taxon>Orbiliaceae</taxon>
        <taxon>Orbilia</taxon>
    </lineage>
</organism>
<keyword evidence="2" id="KW-0808">Transferase</keyword>
<dbReference type="InterPro" id="IPR045318">
    <property type="entry name" value="EZH1/2-like"/>
</dbReference>
<feature type="domain" description="CXC" evidence="9">
    <location>
        <begin position="106"/>
        <end position="217"/>
    </location>
</feature>
<dbReference type="GO" id="GO:0140951">
    <property type="term" value="F:histone H3K27 trimethyltransferase activity"/>
    <property type="evidence" value="ECO:0007669"/>
    <property type="project" value="UniProtKB-EC"/>
</dbReference>
<feature type="compositionally biased region" description="Polar residues" evidence="7">
    <location>
        <begin position="24"/>
        <end position="33"/>
    </location>
</feature>
<dbReference type="Pfam" id="PF00856">
    <property type="entry name" value="SET"/>
    <property type="match status" value="1"/>
</dbReference>
<protein>
    <recommendedName>
        <fullName evidence="12">SET domain-containing protein</fullName>
    </recommendedName>
</protein>
<evidence type="ECO:0000256" key="4">
    <source>
        <dbReference type="ARBA" id="ARBA00023015"/>
    </source>
</evidence>
<dbReference type="PROSITE" id="PS51633">
    <property type="entry name" value="CXC"/>
    <property type="match status" value="1"/>
</dbReference>
<comment type="catalytic activity">
    <reaction evidence="6">
        <text>L-lysyl(27)-[histone H3] + 3 S-adenosyl-L-methionine = N(6),N(6),N(6)-trimethyl-L-lysyl(27)-[histone H3] + 3 S-adenosyl-L-homocysteine + 3 H(+)</text>
        <dbReference type="Rhea" id="RHEA:60292"/>
        <dbReference type="Rhea" id="RHEA-COMP:15535"/>
        <dbReference type="Rhea" id="RHEA-COMP:15548"/>
        <dbReference type="ChEBI" id="CHEBI:15378"/>
        <dbReference type="ChEBI" id="CHEBI:29969"/>
        <dbReference type="ChEBI" id="CHEBI:57856"/>
        <dbReference type="ChEBI" id="CHEBI:59789"/>
        <dbReference type="ChEBI" id="CHEBI:61961"/>
        <dbReference type="EC" id="2.1.1.356"/>
    </reaction>
</comment>
<feature type="compositionally biased region" description="Basic and acidic residues" evidence="7">
    <location>
        <begin position="111"/>
        <end position="122"/>
    </location>
</feature>
<evidence type="ECO:0008006" key="12">
    <source>
        <dbReference type="Google" id="ProtNLM"/>
    </source>
</evidence>
<evidence type="ECO:0000256" key="1">
    <source>
        <dbReference type="ARBA" id="ARBA00022603"/>
    </source>
</evidence>
<dbReference type="GO" id="GO:0032259">
    <property type="term" value="P:methylation"/>
    <property type="evidence" value="ECO:0007669"/>
    <property type="project" value="UniProtKB-KW"/>
</dbReference>
<dbReference type="GO" id="GO:0031507">
    <property type="term" value="P:heterochromatin formation"/>
    <property type="evidence" value="ECO:0007669"/>
    <property type="project" value="TreeGrafter"/>
</dbReference>
<name>A0A7C8JG94_ORBOL</name>
<dbReference type="InterPro" id="IPR046341">
    <property type="entry name" value="SET_dom_sf"/>
</dbReference>
<dbReference type="InterPro" id="IPR041355">
    <property type="entry name" value="Pre-SET_CXC"/>
</dbReference>
<dbReference type="SUPFAM" id="SSF82199">
    <property type="entry name" value="SET domain"/>
    <property type="match status" value="1"/>
</dbReference>
<accession>A0A7C8JG94</accession>
<dbReference type="PROSITE" id="PS50280">
    <property type="entry name" value="SET"/>
    <property type="match status" value="1"/>
</dbReference>
<dbReference type="SMART" id="SM00317">
    <property type="entry name" value="SET"/>
    <property type="match status" value="1"/>
</dbReference>
<evidence type="ECO:0000313" key="10">
    <source>
        <dbReference type="EMBL" id="KAF3101618.1"/>
    </source>
</evidence>
<evidence type="ECO:0000259" key="8">
    <source>
        <dbReference type="PROSITE" id="PS50280"/>
    </source>
</evidence>
<dbReference type="GO" id="GO:0005634">
    <property type="term" value="C:nucleus"/>
    <property type="evidence" value="ECO:0007669"/>
    <property type="project" value="TreeGrafter"/>
</dbReference>
<evidence type="ECO:0000259" key="9">
    <source>
        <dbReference type="PROSITE" id="PS51633"/>
    </source>
</evidence>
<dbReference type="InterPro" id="IPR026489">
    <property type="entry name" value="CXC_dom"/>
</dbReference>
<keyword evidence="4" id="KW-0805">Transcription regulation</keyword>
<evidence type="ECO:0000256" key="6">
    <source>
        <dbReference type="ARBA" id="ARBA00048568"/>
    </source>
</evidence>
<feature type="compositionally biased region" description="Basic residues" evidence="7">
    <location>
        <begin position="426"/>
        <end position="438"/>
    </location>
</feature>
<dbReference type="InterPro" id="IPR001214">
    <property type="entry name" value="SET_dom"/>
</dbReference>
<evidence type="ECO:0000256" key="5">
    <source>
        <dbReference type="ARBA" id="ARBA00023163"/>
    </source>
</evidence>
<dbReference type="GO" id="GO:0003682">
    <property type="term" value="F:chromatin binding"/>
    <property type="evidence" value="ECO:0007669"/>
    <property type="project" value="TreeGrafter"/>
</dbReference>
<proteinExistence type="predicted"/>
<keyword evidence="1" id="KW-0489">Methyltransferase</keyword>
<feature type="compositionally biased region" description="Basic and acidic residues" evidence="7">
    <location>
        <begin position="413"/>
        <end position="425"/>
    </location>
</feature>
<evidence type="ECO:0000256" key="3">
    <source>
        <dbReference type="ARBA" id="ARBA00022691"/>
    </source>
</evidence>
<feature type="region of interest" description="Disordered" evidence="7">
    <location>
        <begin position="400"/>
        <end position="463"/>
    </location>
</feature>
<evidence type="ECO:0000256" key="7">
    <source>
        <dbReference type="SAM" id="MobiDB-lite"/>
    </source>
</evidence>
<dbReference type="EMBL" id="WIQW01000023">
    <property type="protein sequence ID" value="KAF3101618.1"/>
    <property type="molecule type" value="Genomic_DNA"/>
</dbReference>
<reference evidence="10 11" key="1">
    <citation type="submission" date="2019-06" db="EMBL/GenBank/DDBJ databases">
        <authorList>
            <person name="Palmer J.M."/>
        </authorList>
    </citation>
    <scope>NUCLEOTIDE SEQUENCE [LARGE SCALE GENOMIC DNA]</scope>
    <source>
        <strain evidence="10 11">TWF102</strain>
    </source>
</reference>
<comment type="caution">
    <text evidence="10">The sequence shown here is derived from an EMBL/GenBank/DDBJ whole genome shotgun (WGS) entry which is preliminary data.</text>
</comment>
<feature type="region of interest" description="Disordered" evidence="7">
    <location>
        <begin position="1"/>
        <end position="54"/>
    </location>
</feature>
<dbReference type="Proteomes" id="UP000475325">
    <property type="component" value="Unassembled WGS sequence"/>
</dbReference>
<gene>
    <name evidence="10" type="ORF">TWF102_004860</name>
</gene>
<feature type="domain" description="SET" evidence="8">
    <location>
        <begin position="249"/>
        <end position="367"/>
    </location>
</feature>
<dbReference type="Gene3D" id="2.170.270.10">
    <property type="entry name" value="SET domain"/>
    <property type="match status" value="1"/>
</dbReference>